<dbReference type="GO" id="GO:0005975">
    <property type="term" value="P:carbohydrate metabolic process"/>
    <property type="evidence" value="ECO:0007669"/>
    <property type="project" value="InterPro"/>
</dbReference>
<dbReference type="Gene3D" id="3.30.420.40">
    <property type="match status" value="1"/>
</dbReference>
<evidence type="ECO:0000256" key="1">
    <source>
        <dbReference type="ARBA" id="ARBA00009156"/>
    </source>
</evidence>
<dbReference type="Pfam" id="PF00370">
    <property type="entry name" value="FGGY_N"/>
    <property type="match status" value="1"/>
</dbReference>
<dbReference type="InterPro" id="IPR018484">
    <property type="entry name" value="FGGY_N"/>
</dbReference>
<dbReference type="GO" id="GO:0050277">
    <property type="term" value="F:sedoheptulokinase activity"/>
    <property type="evidence" value="ECO:0000318"/>
    <property type="project" value="GO_Central"/>
</dbReference>
<organism evidence="4 5">
    <name type="scientific">Pristionchus pacificus</name>
    <name type="common">Parasitic nematode worm</name>
    <dbReference type="NCBI Taxonomy" id="54126"/>
    <lineage>
        <taxon>Eukaryota</taxon>
        <taxon>Metazoa</taxon>
        <taxon>Ecdysozoa</taxon>
        <taxon>Nematoda</taxon>
        <taxon>Chromadorea</taxon>
        <taxon>Rhabditida</taxon>
        <taxon>Rhabditina</taxon>
        <taxon>Diplogasteromorpha</taxon>
        <taxon>Diplogasteroidea</taxon>
        <taxon>Neodiplogasteridae</taxon>
        <taxon>Pristionchus</taxon>
    </lineage>
</organism>
<accession>A0A8R1UQL0</accession>
<evidence type="ECO:0000313" key="5">
    <source>
        <dbReference type="Proteomes" id="UP000005239"/>
    </source>
</evidence>
<dbReference type="PANTHER" id="PTHR10196:SF67">
    <property type="entry name" value="SEDOHEPTULOKINASE"/>
    <property type="match status" value="1"/>
</dbReference>
<dbReference type="FunFam" id="3.30.420.40:FF:000431">
    <property type="entry name" value="Protein CBG18255"/>
    <property type="match status" value="1"/>
</dbReference>
<dbReference type="SUPFAM" id="SSF53067">
    <property type="entry name" value="Actin-like ATPase domain"/>
    <property type="match status" value="2"/>
</dbReference>
<dbReference type="GO" id="GO:0005829">
    <property type="term" value="C:cytosol"/>
    <property type="evidence" value="ECO:0000318"/>
    <property type="project" value="GO_Central"/>
</dbReference>
<name>A0A454XZF6_PRIPA</name>
<dbReference type="OrthoDB" id="10264182at2759"/>
<dbReference type="EnsemblMetazoa" id="PPA37991.1">
    <property type="protein sequence ID" value="PPA37991.1"/>
    <property type="gene ID" value="WBGene00276360"/>
</dbReference>
<sequence length="451" mass="48416">MPSYALGIDIGTTSVKVAAKTKDDLIERSRQHNAAEGLGIQNVAVILAVCREVIDEVVEALPGKNLKLRTVAVCSQMHGVCTWNGQEVKEKGDRAATSLLYTWEYTGRNEEQMEQWKAAGLDANPGYGCVTLAHLEQQGKIDERHDRAGTVGDLLVAILCGDTLSSHSMSEQMASSFGLVEERRWVGPAVDPGRWQSLLPSIVSSECKAGETKLFGHAKKPATVYVALGDLQATMYPLLTDDHRVALNLGTSSQIAFRQRGADEYEQAMLARSTTILYPFFGNSKLIASASMNGGNMVQSKIENRLGKPSNAAIASLLQAADAFCELYPTDALATEATGLLHQERGMDKPEPLVVRRTAATNKRPIADEEAIVAVCRRVILNQLDLCPLAPHHEKLLLVGSAACARYAVPLKRALEQKAEARGAAIEIVKPDGSTSAAAGAAAFAWAEGGL</sequence>
<dbReference type="InterPro" id="IPR043129">
    <property type="entry name" value="ATPase_NBD"/>
</dbReference>
<keyword evidence="3" id="KW-0418">Kinase</keyword>
<reference evidence="4" key="2">
    <citation type="submission" date="2022-06" db="UniProtKB">
        <authorList>
            <consortium name="EnsemblMetazoa"/>
        </authorList>
    </citation>
    <scope>IDENTIFICATION</scope>
    <source>
        <strain evidence="4">PS312</strain>
    </source>
</reference>
<proteinExistence type="inferred from homology"/>
<evidence type="ECO:0000256" key="3">
    <source>
        <dbReference type="ARBA" id="ARBA00022777"/>
    </source>
</evidence>
<gene>
    <name evidence="4" type="primary">WBGene00276360</name>
</gene>
<dbReference type="Proteomes" id="UP000005239">
    <property type="component" value="Unassembled WGS sequence"/>
</dbReference>
<protein>
    <submittedName>
        <fullName evidence="4">FGGY_N domain-containing protein</fullName>
    </submittedName>
</protein>
<keyword evidence="5" id="KW-1185">Reference proteome</keyword>
<reference evidence="5" key="1">
    <citation type="journal article" date="2008" name="Nat. Genet.">
        <title>The Pristionchus pacificus genome provides a unique perspective on nematode lifestyle and parasitism.</title>
        <authorList>
            <person name="Dieterich C."/>
            <person name="Clifton S.W."/>
            <person name="Schuster L.N."/>
            <person name="Chinwalla A."/>
            <person name="Delehaunty K."/>
            <person name="Dinkelacker I."/>
            <person name="Fulton L."/>
            <person name="Fulton R."/>
            <person name="Godfrey J."/>
            <person name="Minx P."/>
            <person name="Mitreva M."/>
            <person name="Roeseler W."/>
            <person name="Tian H."/>
            <person name="Witte H."/>
            <person name="Yang S.P."/>
            <person name="Wilson R.K."/>
            <person name="Sommer R.J."/>
        </authorList>
    </citation>
    <scope>NUCLEOTIDE SEQUENCE [LARGE SCALE GENOMIC DNA]</scope>
    <source>
        <strain evidence="5">PS312</strain>
    </source>
</reference>
<keyword evidence="2" id="KW-0808">Transferase</keyword>
<dbReference type="PANTHER" id="PTHR10196">
    <property type="entry name" value="SUGAR KINASE"/>
    <property type="match status" value="1"/>
</dbReference>
<evidence type="ECO:0000256" key="2">
    <source>
        <dbReference type="ARBA" id="ARBA00022679"/>
    </source>
</evidence>
<dbReference type="AlphaFoldDB" id="A0A454XZF6"/>
<evidence type="ECO:0000313" key="4">
    <source>
        <dbReference type="EnsemblMetazoa" id="PPA37991.1"/>
    </source>
</evidence>
<dbReference type="OMA" id="CAMNGGN"/>
<accession>A0A454XZF6</accession>
<comment type="similarity">
    <text evidence="1">Belongs to the FGGY kinase family.</text>
</comment>